<keyword evidence="2" id="KW-0812">Transmembrane</keyword>
<keyword evidence="2" id="KW-1133">Transmembrane helix</keyword>
<evidence type="ECO:0000313" key="3">
    <source>
        <dbReference type="EMBL" id="ADN36754.1"/>
    </source>
</evidence>
<dbReference type="EMBL" id="CP002117">
    <property type="protein sequence ID" value="ADN36754.1"/>
    <property type="molecule type" value="Genomic_DNA"/>
</dbReference>
<evidence type="ECO:0000256" key="1">
    <source>
        <dbReference type="SAM" id="MobiDB-lite"/>
    </source>
</evidence>
<dbReference type="KEGG" id="mpi:Mpet_2004"/>
<feature type="compositionally biased region" description="Polar residues" evidence="1">
    <location>
        <begin position="321"/>
        <end position="336"/>
    </location>
</feature>
<dbReference type="Proteomes" id="UP000006565">
    <property type="component" value="Chromosome"/>
</dbReference>
<evidence type="ECO:0008006" key="5">
    <source>
        <dbReference type="Google" id="ProtNLM"/>
    </source>
</evidence>
<evidence type="ECO:0000313" key="4">
    <source>
        <dbReference type="Proteomes" id="UP000006565"/>
    </source>
</evidence>
<dbReference type="HOGENOM" id="CLU_762106_0_0_2"/>
<organism evidence="3 4">
    <name type="scientific">Methanolacinia petrolearia (strain DSM 11571 / OCM 486 / SEBR 4847)</name>
    <name type="common">Methanoplanus petrolearius</name>
    <dbReference type="NCBI Taxonomy" id="679926"/>
    <lineage>
        <taxon>Archaea</taxon>
        <taxon>Methanobacteriati</taxon>
        <taxon>Methanobacteriota</taxon>
        <taxon>Stenosarchaea group</taxon>
        <taxon>Methanomicrobia</taxon>
        <taxon>Methanomicrobiales</taxon>
        <taxon>Methanomicrobiaceae</taxon>
        <taxon>Methanolacinia</taxon>
    </lineage>
</organism>
<dbReference type="OrthoDB" id="112254at2157"/>
<name>E1RJE8_METP4</name>
<keyword evidence="2" id="KW-0472">Membrane</keyword>
<keyword evidence="4" id="KW-1185">Reference proteome</keyword>
<feature type="region of interest" description="Disordered" evidence="1">
    <location>
        <begin position="310"/>
        <end position="336"/>
    </location>
</feature>
<protein>
    <recommendedName>
        <fullName evidence="5">DUF3821 domain-containing protein</fullName>
    </recommendedName>
</protein>
<dbReference type="eggNOG" id="arCOG03906">
    <property type="taxonomic scope" value="Archaea"/>
</dbReference>
<accession>E1RJE8</accession>
<dbReference type="RefSeq" id="WP_013329931.1">
    <property type="nucleotide sequence ID" value="NC_014507.1"/>
</dbReference>
<feature type="transmembrane region" description="Helical" evidence="2">
    <location>
        <begin position="342"/>
        <end position="359"/>
    </location>
</feature>
<dbReference type="AlphaFoldDB" id="E1RJE8"/>
<dbReference type="GeneID" id="9744483"/>
<proteinExistence type="predicted"/>
<reference evidence="3 4" key="1">
    <citation type="journal article" date="2010" name="Stand. Genomic Sci.">
        <title>Complete genome sequence of Methanoplanus petrolearius type strain (SEBR 4847).</title>
        <authorList>
            <person name="Brambilla E."/>
            <person name="Djao O.D."/>
            <person name="Daligault H."/>
            <person name="Lapidus A."/>
            <person name="Lucas S."/>
            <person name="Hammon N."/>
            <person name="Nolan M."/>
            <person name="Tice H."/>
            <person name="Cheng J.F."/>
            <person name="Han C."/>
            <person name="Tapia R."/>
            <person name="Goodwin L."/>
            <person name="Pitluck S."/>
            <person name="Liolios K."/>
            <person name="Ivanova N."/>
            <person name="Mavromatis K."/>
            <person name="Mikhailova N."/>
            <person name="Pati A."/>
            <person name="Chen A."/>
            <person name="Palaniappan K."/>
            <person name="Land M."/>
            <person name="Hauser L."/>
            <person name="Chang Y.J."/>
            <person name="Jeffries C.D."/>
            <person name="Rohde M."/>
            <person name="Spring S."/>
            <person name="Sikorski J."/>
            <person name="Goker M."/>
            <person name="Woyke T."/>
            <person name="Bristow J."/>
            <person name="Eisen J.A."/>
            <person name="Markowitz V."/>
            <person name="Hugenholtz P."/>
            <person name="Kyrpides N.C."/>
            <person name="Klenk H.P."/>
        </authorList>
    </citation>
    <scope>NUCLEOTIDE SEQUENCE [LARGE SCALE GENOMIC DNA]</scope>
    <source>
        <strain evidence="4">DSM 11571 / OCM 486 / SEBR 4847</strain>
    </source>
</reference>
<gene>
    <name evidence="3" type="ordered locus">Mpet_2004</name>
</gene>
<evidence type="ECO:0000256" key="2">
    <source>
        <dbReference type="SAM" id="Phobius"/>
    </source>
</evidence>
<sequence precursor="true">MRSNIAGKSTEFSPAWNPGNTIRGFIAFFLLCLIVSVSSAGVITEDSLYSENCYISPGFDYEVGLYPDITKSDGVLAKDQKFTATVTGEPGSEIGIWLYKAGAVGNPDKNVYVKYSVGSNGRLDGSGVILDDTQAYKLPSGRYYLYFVDGKSGLVQSDNFPESSDEFEKELKDDGSPYLKLEMYSEVPWIRYDQSTLPDITTGEELELSGTTNIASGKDLIVSIGPTALDDPYFKDQIIERTGIIEGDPYNTWEQSIDTSGLGPGEYMVVVEGSDVDSDAVTTFNVYNESYSVTDNEDDDLVVQTYAVDPDTKDLSGDQVPDSTPDNAGDNSGNMQQSPVETAYLVSMIAFVIAVAGYHRRMK</sequence>
<dbReference type="STRING" id="679926.Mpet_2004"/>